<proteinExistence type="predicted"/>
<gene>
    <name evidence="2" type="ORF">C9382_12975</name>
</gene>
<sequence length="263" mass="30023">MTGWVDDVVFDQPHPPAPQTLAAVAAIFDVLEQAAASTTTFFAEPAWRDLCRQFKQFLGVKRLQHFSHGIRMMYGSTALLLVGYLHALPLSVSHYETLRRYRIGLIPSFELSGICADLQLRDRDRDRYSPAVQQLTAHANNIISWSNVRYSLGDELEQRGRYENIVIAYASQGCTLQEAISRVSDRMRNEFAHFSALCTLLSQRNSAPLDAYIRDLQTWIVGHQLWMQDDTARYLTTLTNNAWEHYAVDFEHHPPPLVNVSNL</sequence>
<organism evidence="2 3">
    <name type="scientific">Pseudomonas aylmerensis</name>
    <dbReference type="NCBI Taxonomy" id="1869229"/>
    <lineage>
        <taxon>Bacteria</taxon>
        <taxon>Pseudomonadati</taxon>
        <taxon>Pseudomonadota</taxon>
        <taxon>Gammaproteobacteria</taxon>
        <taxon>Pseudomonadales</taxon>
        <taxon>Pseudomonadaceae</taxon>
        <taxon>Pseudomonas</taxon>
    </lineage>
</organism>
<keyword evidence="1" id="KW-0812">Transmembrane</keyword>
<dbReference type="Proteomes" id="UP000240571">
    <property type="component" value="Unassembled WGS sequence"/>
</dbReference>
<accession>A0A2T4G0D7</accession>
<reference evidence="2 3" key="1">
    <citation type="submission" date="2018-03" db="EMBL/GenBank/DDBJ databases">
        <title>Diversity of bacteria associated with corn roots inoculated with woodland soils in Canada, and Description of Pseudomonas aylmerense sp. nov.</title>
        <authorList>
            <person name="Tambong J.T."/>
            <person name="Xu R."/>
            <person name="Tchagang C."/>
        </authorList>
    </citation>
    <scope>NUCLEOTIDE SEQUENCE [LARGE SCALE GENOMIC DNA]</scope>
    <source>
        <strain evidence="2 3">S1E44</strain>
    </source>
</reference>
<name>A0A2T4G0D7_9PSED</name>
<dbReference type="Pfam" id="PF19086">
    <property type="entry name" value="Terpene_syn_C_2"/>
    <property type="match status" value="1"/>
</dbReference>
<protein>
    <submittedName>
        <fullName evidence="2">Uncharacterized protein</fullName>
    </submittedName>
</protein>
<dbReference type="EMBL" id="PYWW01000028">
    <property type="protein sequence ID" value="PTC29150.1"/>
    <property type="molecule type" value="Genomic_DNA"/>
</dbReference>
<dbReference type="InterPro" id="IPR008949">
    <property type="entry name" value="Isoprenoid_synthase_dom_sf"/>
</dbReference>
<comment type="caution">
    <text evidence="2">The sequence shown here is derived from an EMBL/GenBank/DDBJ whole genome shotgun (WGS) entry which is preliminary data.</text>
</comment>
<evidence type="ECO:0000256" key="1">
    <source>
        <dbReference type="SAM" id="Phobius"/>
    </source>
</evidence>
<evidence type="ECO:0000313" key="2">
    <source>
        <dbReference type="EMBL" id="PTC29150.1"/>
    </source>
</evidence>
<dbReference type="AlphaFoldDB" id="A0A2T4G0D7"/>
<evidence type="ECO:0000313" key="3">
    <source>
        <dbReference type="Proteomes" id="UP000240571"/>
    </source>
</evidence>
<dbReference type="SUPFAM" id="SSF48576">
    <property type="entry name" value="Terpenoid synthases"/>
    <property type="match status" value="1"/>
</dbReference>
<keyword evidence="1" id="KW-0472">Membrane</keyword>
<dbReference type="Gene3D" id="1.10.600.10">
    <property type="entry name" value="Farnesyl Diphosphate Synthase"/>
    <property type="match status" value="1"/>
</dbReference>
<keyword evidence="1" id="KW-1133">Transmembrane helix</keyword>
<feature type="transmembrane region" description="Helical" evidence="1">
    <location>
        <begin position="72"/>
        <end position="92"/>
    </location>
</feature>